<reference evidence="2" key="1">
    <citation type="submission" date="2017-05" db="EMBL/GenBank/DDBJ databases">
        <authorList>
            <person name="Sung H."/>
        </authorList>
    </citation>
    <scope>NUCLEOTIDE SEQUENCE [LARGE SCALE GENOMIC DNA]</scope>
    <source>
        <strain evidence="2">AR23208</strain>
    </source>
</reference>
<name>A0A1Y0IN57_9BACL</name>
<evidence type="ECO:0000313" key="2">
    <source>
        <dbReference type="Proteomes" id="UP000195437"/>
    </source>
</evidence>
<sequence>MKQRKYFSLLLVVIVFVLAAYVTFGLPKQSESTATPDFASVDSAEDANLLSLNRYENQQIAYFHNNSYNALVKNLNLYTISWYLNLADLLGQDVPDERLNLIMNNMNTSSPDQTVYHNSIYDANLRVNIERKIKGQISETSKEQYKSVLLRYQDRDGLFFWSDQEKDTEQKITATYLALETFDMMQLEPAELQKTKQTLLAMYQDDRYFNRQPNEMKHNLVQTGVPLLNCLELLDVNLEVIDPNLLDKRKEWLTYWMGQLNQSIGSESNSDNTAAINDVILNLSRSASYLNLQLAIPSAYIDLLTQDGMKILQKFNANDPQITYKTLQVVHDSLGEVPNREAVAKYLSNFDLIWLYEDVQGFSFKENYFGLASAKLLHDAYSKEKMLNHLQQVKGSRELSIEEIYYYALTMQELGELEKNWDFIQVEWEKRLSELAAKKKFEMQDVYYLASIAQLTDTSALKRMRLTMGLQASFFEEAIQNYRYDKDLYLAVKSAKFLDIPIKQHVSDEIAALYDQGTGGFKPNMAEGEPNLYSTYRMVELSELIGRDLTKEKEGILSFLLSLKGTAGGYFISKPASSELKDYMGNFTLEGFYDALYLIGHLKESKGGGTNE</sequence>
<dbReference type="EMBL" id="CP021434">
    <property type="protein sequence ID" value="ARU60955.1"/>
    <property type="molecule type" value="Genomic_DNA"/>
</dbReference>
<proteinExistence type="predicted"/>
<evidence type="ECO:0000313" key="1">
    <source>
        <dbReference type="EMBL" id="ARU60955.1"/>
    </source>
</evidence>
<dbReference type="Proteomes" id="UP000195437">
    <property type="component" value="Chromosome"/>
</dbReference>
<dbReference type="RefSeq" id="WP_087456341.1">
    <property type="nucleotide sequence ID" value="NZ_CP021434.1"/>
</dbReference>
<protein>
    <submittedName>
        <fullName evidence="1">Uncharacterized protein</fullName>
    </submittedName>
</protein>
<accession>A0A1Y0IN57</accession>
<dbReference type="OrthoDB" id="3039803at2"/>
<dbReference type="KEGG" id="tum:CBW65_07550"/>
<organism evidence="1 2">
    <name type="scientific">Tumebacillus avium</name>
    <dbReference type="NCBI Taxonomy" id="1903704"/>
    <lineage>
        <taxon>Bacteria</taxon>
        <taxon>Bacillati</taxon>
        <taxon>Bacillota</taxon>
        <taxon>Bacilli</taxon>
        <taxon>Bacillales</taxon>
        <taxon>Alicyclobacillaceae</taxon>
        <taxon>Tumebacillus</taxon>
    </lineage>
</organism>
<dbReference type="AlphaFoldDB" id="A0A1Y0IN57"/>
<dbReference type="Gene3D" id="1.50.10.20">
    <property type="match status" value="1"/>
</dbReference>
<keyword evidence="2" id="KW-1185">Reference proteome</keyword>
<gene>
    <name evidence="1" type="ORF">CBW65_07550</name>
</gene>